<keyword evidence="10" id="KW-1185">Reference proteome</keyword>
<dbReference type="EMBL" id="JACXIZ010000004">
    <property type="protein sequence ID" value="MBD2843795.1"/>
    <property type="molecule type" value="Genomic_DNA"/>
</dbReference>
<organism evidence="9 10">
    <name type="scientific">Paenibacillus sabuli</name>
    <dbReference type="NCBI Taxonomy" id="2772509"/>
    <lineage>
        <taxon>Bacteria</taxon>
        <taxon>Bacillati</taxon>
        <taxon>Bacillota</taxon>
        <taxon>Bacilli</taxon>
        <taxon>Bacillales</taxon>
        <taxon>Paenibacillaceae</taxon>
        <taxon>Paenibacillus</taxon>
    </lineage>
</organism>
<evidence type="ECO:0000256" key="4">
    <source>
        <dbReference type="ARBA" id="ARBA00022692"/>
    </source>
</evidence>
<feature type="transmembrane region" description="Helical" evidence="7">
    <location>
        <begin position="267"/>
        <end position="291"/>
    </location>
</feature>
<dbReference type="GO" id="GO:0005886">
    <property type="term" value="C:plasma membrane"/>
    <property type="evidence" value="ECO:0007669"/>
    <property type="project" value="UniProtKB-SubCell"/>
</dbReference>
<dbReference type="Proteomes" id="UP000621560">
    <property type="component" value="Unassembled WGS sequence"/>
</dbReference>
<dbReference type="GO" id="GO:0022857">
    <property type="term" value="F:transmembrane transporter activity"/>
    <property type="evidence" value="ECO:0007669"/>
    <property type="project" value="TreeGrafter"/>
</dbReference>
<evidence type="ECO:0000256" key="3">
    <source>
        <dbReference type="ARBA" id="ARBA00022519"/>
    </source>
</evidence>
<comment type="subcellular location">
    <subcellularLocation>
        <location evidence="1">Cell inner membrane</location>
        <topology evidence="1">Multi-pass membrane protein</topology>
    </subcellularLocation>
</comment>
<feature type="transmembrane region" description="Helical" evidence="7">
    <location>
        <begin position="46"/>
        <end position="65"/>
    </location>
</feature>
<sequence length="423" mass="44540">MIGFLFVLLLALLVIGVPIFVALILSTMLALLFFTDISPMMAVQRAFGGIDKFVLMSLPLFILSANAMDAGGLSGRIIAWAKALVGHLSGGLAMATQTASMMFGALSGSSPATVVAIGRILYPELIRQGYSRNFASGLIIQSGSVSLLIPPSITLILYATATNTSVGDLFMAGLGAGVVFGCGVLLYVYLYARMQKLPTAQRATARELGRATRSAWWALLVPVIIIGGIFSGTFTPTEAAGVAALYSILIGMFVYKEISLKGLYKLCLRSAVTSAQVMILIAGASSLSWILTIGQVPQTLSAFLTDNFSTALTFLLFLNLVLLVVGMFLDASIALIVVAPLVLPAALNLGIDPIHLGIVMVLNLAIGTFTPPFGLNIFVSNSVTGLTLRELLPGLMRFIAVSLVILVLITYVPSISLFLPGLG</sequence>
<evidence type="ECO:0000256" key="7">
    <source>
        <dbReference type="SAM" id="Phobius"/>
    </source>
</evidence>
<gene>
    <name evidence="9" type="ORF">IDH44_01210</name>
</gene>
<evidence type="ECO:0000259" key="8">
    <source>
        <dbReference type="Pfam" id="PF06808"/>
    </source>
</evidence>
<dbReference type="PANTHER" id="PTHR33362">
    <property type="entry name" value="SIALIC ACID TRAP TRANSPORTER PERMEASE PROTEIN SIAT-RELATED"/>
    <property type="match status" value="1"/>
</dbReference>
<proteinExistence type="predicted"/>
<dbReference type="NCBIfam" id="TIGR00786">
    <property type="entry name" value="dctM"/>
    <property type="match status" value="1"/>
</dbReference>
<comment type="caution">
    <text evidence="9">The sequence shown here is derived from an EMBL/GenBank/DDBJ whole genome shotgun (WGS) entry which is preliminary data.</text>
</comment>
<feature type="transmembrane region" description="Helical" evidence="7">
    <location>
        <begin position="134"/>
        <end position="158"/>
    </location>
</feature>
<feature type="transmembrane region" description="Helical" evidence="7">
    <location>
        <begin position="170"/>
        <end position="192"/>
    </location>
</feature>
<keyword evidence="6 7" id="KW-0472">Membrane</keyword>
<reference evidence="9" key="1">
    <citation type="submission" date="2020-09" db="EMBL/GenBank/DDBJ databases">
        <title>A novel bacterium of genus Paenibacillus, isolated from South China Sea.</title>
        <authorList>
            <person name="Huang H."/>
            <person name="Mo K."/>
            <person name="Hu Y."/>
        </authorList>
    </citation>
    <scope>NUCLEOTIDE SEQUENCE</scope>
    <source>
        <strain evidence="9">IB182496</strain>
    </source>
</reference>
<keyword evidence="2" id="KW-1003">Cell membrane</keyword>
<dbReference type="PIRSF" id="PIRSF006066">
    <property type="entry name" value="HI0050"/>
    <property type="match status" value="1"/>
</dbReference>
<feature type="transmembrane region" description="Helical" evidence="7">
    <location>
        <begin position="354"/>
        <end position="375"/>
    </location>
</feature>
<feature type="transmembrane region" description="Helical" evidence="7">
    <location>
        <begin position="395"/>
        <end position="419"/>
    </location>
</feature>
<keyword evidence="3" id="KW-0997">Cell inner membrane</keyword>
<evidence type="ECO:0000313" key="9">
    <source>
        <dbReference type="EMBL" id="MBD2843795.1"/>
    </source>
</evidence>
<feature type="transmembrane region" description="Helical" evidence="7">
    <location>
        <begin position="101"/>
        <end position="122"/>
    </location>
</feature>
<accession>A0A927GQE2</accession>
<feature type="transmembrane region" description="Helical" evidence="7">
    <location>
        <begin position="239"/>
        <end position="255"/>
    </location>
</feature>
<keyword evidence="4 7" id="KW-0812">Transmembrane</keyword>
<feature type="transmembrane region" description="Helical" evidence="7">
    <location>
        <begin position="213"/>
        <end position="233"/>
    </location>
</feature>
<dbReference type="InterPro" id="IPR004681">
    <property type="entry name" value="TRAP_DctM"/>
</dbReference>
<keyword evidence="5 7" id="KW-1133">Transmembrane helix</keyword>
<evidence type="ECO:0000256" key="6">
    <source>
        <dbReference type="ARBA" id="ARBA00023136"/>
    </source>
</evidence>
<dbReference type="PANTHER" id="PTHR33362:SF5">
    <property type="entry name" value="C4-DICARBOXYLATE TRAP TRANSPORTER LARGE PERMEASE PROTEIN DCTM"/>
    <property type="match status" value="1"/>
</dbReference>
<evidence type="ECO:0000313" key="10">
    <source>
        <dbReference type="Proteomes" id="UP000621560"/>
    </source>
</evidence>
<evidence type="ECO:0000256" key="5">
    <source>
        <dbReference type="ARBA" id="ARBA00022989"/>
    </source>
</evidence>
<feature type="transmembrane region" description="Helical" evidence="7">
    <location>
        <begin position="311"/>
        <end position="342"/>
    </location>
</feature>
<dbReference type="InterPro" id="IPR010656">
    <property type="entry name" value="DctM"/>
</dbReference>
<dbReference type="AlphaFoldDB" id="A0A927GQE2"/>
<feature type="transmembrane region" description="Helical" evidence="7">
    <location>
        <begin position="7"/>
        <end position="34"/>
    </location>
</feature>
<protein>
    <submittedName>
        <fullName evidence="9">TRAP transporter large permease</fullName>
    </submittedName>
</protein>
<evidence type="ECO:0000256" key="1">
    <source>
        <dbReference type="ARBA" id="ARBA00004429"/>
    </source>
</evidence>
<name>A0A927GQE2_9BACL</name>
<dbReference type="RefSeq" id="WP_190913917.1">
    <property type="nucleotide sequence ID" value="NZ_JACXIZ010000004.1"/>
</dbReference>
<evidence type="ECO:0000256" key="2">
    <source>
        <dbReference type="ARBA" id="ARBA00022475"/>
    </source>
</evidence>
<dbReference type="Pfam" id="PF06808">
    <property type="entry name" value="DctM"/>
    <property type="match status" value="1"/>
</dbReference>
<feature type="domain" description="TRAP C4-dicarboxylate transport system permease DctM subunit" evidence="8">
    <location>
        <begin position="6"/>
        <end position="415"/>
    </location>
</feature>